<sequence>MVASAVLGAATGTGLALLVAMTLVVYRYYSSRRYSKDWGDVERFSTGYLSRQTSGTSGGGSGKRRPGGPPAGITVSSQKVFNVAKEETTVQPSSPPNSESVAPALEVTGGLQATVCRTPSLSSHPSIESNISRQSVMRTLSPDVRSEGSRTRPLSPLLLPQDSTSSITTISSMREMPMSPLPLGTLQPALYTRPEGPLVVRSDNSAGRIHFTAKYDLDRSDLHVHLIEGDKLVGGEFSEPYIRLSLDPPVDNRVRQVPTSKASPILDQPFKFPVPHDDLDEYTLVIQVFDYDRYSRNDVIGELRLDLAEVDTTSSVEIWADIDKIKKPREDHQEILVSLSYLPSAERLTVCLLKARNLYLPQNRDTIDPFVKVYLLANGKRIKKKKTACRKGTSNPVWNEAITFNISSVNLSASSIEVCVMDQGCDILGGPVLVGSVLIGPDTDAHEHWNQMAASPRKAVALWQPLR</sequence>
<dbReference type="PANTHER" id="PTHR10024">
    <property type="entry name" value="SYNAPTOTAGMIN"/>
    <property type="match status" value="1"/>
</dbReference>
<evidence type="ECO:0000256" key="1">
    <source>
        <dbReference type="ARBA" id="ARBA00022737"/>
    </source>
</evidence>
<organism evidence="5 6">
    <name type="scientific">Nesidiocoris tenuis</name>
    <dbReference type="NCBI Taxonomy" id="355587"/>
    <lineage>
        <taxon>Eukaryota</taxon>
        <taxon>Metazoa</taxon>
        <taxon>Ecdysozoa</taxon>
        <taxon>Arthropoda</taxon>
        <taxon>Hexapoda</taxon>
        <taxon>Insecta</taxon>
        <taxon>Pterygota</taxon>
        <taxon>Neoptera</taxon>
        <taxon>Paraneoptera</taxon>
        <taxon>Hemiptera</taxon>
        <taxon>Heteroptera</taxon>
        <taxon>Panheteroptera</taxon>
        <taxon>Cimicomorpha</taxon>
        <taxon>Miridae</taxon>
        <taxon>Dicyphina</taxon>
        <taxon>Nesidiocoris</taxon>
    </lineage>
</organism>
<feature type="transmembrane region" description="Helical" evidence="3">
    <location>
        <begin position="6"/>
        <end position="26"/>
    </location>
</feature>
<reference evidence="5 6" key="1">
    <citation type="submission" date="2023-09" db="EMBL/GenBank/DDBJ databases">
        <title>Nesidiocoris tenuis whole genome shotgun sequence.</title>
        <authorList>
            <person name="Shibata T."/>
            <person name="Shimoda M."/>
            <person name="Kobayashi T."/>
            <person name="Uehara T."/>
        </authorList>
    </citation>
    <scope>NUCLEOTIDE SEQUENCE [LARGE SCALE GENOMIC DNA]</scope>
    <source>
        <strain evidence="5 6">Japan</strain>
    </source>
</reference>
<evidence type="ECO:0000313" key="6">
    <source>
        <dbReference type="Proteomes" id="UP001307889"/>
    </source>
</evidence>
<dbReference type="PRINTS" id="PR00399">
    <property type="entry name" value="SYNAPTOTAGMN"/>
</dbReference>
<feature type="domain" description="C2" evidence="4">
    <location>
        <begin position="331"/>
        <end position="464"/>
    </location>
</feature>
<dbReference type="InterPro" id="IPR000008">
    <property type="entry name" value="C2_dom"/>
</dbReference>
<dbReference type="SMART" id="SM00239">
    <property type="entry name" value="C2"/>
    <property type="match status" value="2"/>
</dbReference>
<keyword evidence="3" id="KW-1133">Transmembrane helix</keyword>
<dbReference type="Proteomes" id="UP001307889">
    <property type="component" value="Chromosome 13"/>
</dbReference>
<dbReference type="PANTHER" id="PTHR10024:SF378">
    <property type="entry name" value="SYNAPTOTAGMIN BETA, ISOFORM D"/>
    <property type="match status" value="1"/>
</dbReference>
<gene>
    <name evidence="5" type="ORF">NTJ_14911</name>
</gene>
<keyword evidence="6" id="KW-1185">Reference proteome</keyword>
<dbReference type="Gene3D" id="2.60.40.150">
    <property type="entry name" value="C2 domain"/>
    <property type="match status" value="2"/>
</dbReference>
<keyword evidence="3" id="KW-0472">Membrane</keyword>
<protein>
    <recommendedName>
        <fullName evidence="4">C2 domain-containing protein</fullName>
    </recommendedName>
</protein>
<feature type="region of interest" description="Disordered" evidence="2">
    <location>
        <begin position="143"/>
        <end position="162"/>
    </location>
</feature>
<evidence type="ECO:0000259" key="4">
    <source>
        <dbReference type="PROSITE" id="PS50004"/>
    </source>
</evidence>
<dbReference type="InterPro" id="IPR001565">
    <property type="entry name" value="Synaptotagmin"/>
</dbReference>
<dbReference type="EMBL" id="AP028921">
    <property type="protein sequence ID" value="BET02094.1"/>
    <property type="molecule type" value="Genomic_DNA"/>
</dbReference>
<feature type="compositionally biased region" description="Low complexity" evidence="2">
    <location>
        <begin position="153"/>
        <end position="162"/>
    </location>
</feature>
<dbReference type="PROSITE" id="PS50004">
    <property type="entry name" value="C2"/>
    <property type="match status" value="2"/>
</dbReference>
<name>A0ABN7BCR5_9HEMI</name>
<keyword evidence="3" id="KW-0812">Transmembrane</keyword>
<dbReference type="Pfam" id="PF00168">
    <property type="entry name" value="C2"/>
    <property type="match status" value="2"/>
</dbReference>
<keyword evidence="1" id="KW-0677">Repeat</keyword>
<feature type="domain" description="C2" evidence="4">
    <location>
        <begin position="205"/>
        <end position="320"/>
    </location>
</feature>
<evidence type="ECO:0000313" key="5">
    <source>
        <dbReference type="EMBL" id="BET02094.1"/>
    </source>
</evidence>
<dbReference type="InterPro" id="IPR035892">
    <property type="entry name" value="C2_domain_sf"/>
</dbReference>
<evidence type="ECO:0000256" key="2">
    <source>
        <dbReference type="SAM" id="MobiDB-lite"/>
    </source>
</evidence>
<feature type="region of interest" description="Disordered" evidence="2">
    <location>
        <begin position="49"/>
        <end position="74"/>
    </location>
</feature>
<proteinExistence type="predicted"/>
<accession>A0ABN7BCR5</accession>
<dbReference type="SUPFAM" id="SSF49562">
    <property type="entry name" value="C2 domain (Calcium/lipid-binding domain, CaLB)"/>
    <property type="match status" value="2"/>
</dbReference>
<evidence type="ECO:0000256" key="3">
    <source>
        <dbReference type="SAM" id="Phobius"/>
    </source>
</evidence>
<dbReference type="CDD" id="cd00276">
    <property type="entry name" value="C2B_Synaptotagmin"/>
    <property type="match status" value="1"/>
</dbReference>
<feature type="region of interest" description="Disordered" evidence="2">
    <location>
        <begin position="116"/>
        <end position="136"/>
    </location>
</feature>